<gene>
    <name evidence="2" type="ORF">AJ78_04807</name>
</gene>
<dbReference type="STRING" id="1447872.A0A1J9Q3X4"/>
<feature type="compositionally biased region" description="Basic residues" evidence="1">
    <location>
        <begin position="346"/>
        <end position="357"/>
    </location>
</feature>
<feature type="compositionally biased region" description="Acidic residues" evidence="1">
    <location>
        <begin position="420"/>
        <end position="432"/>
    </location>
</feature>
<evidence type="ECO:0000313" key="3">
    <source>
        <dbReference type="Proteomes" id="UP000182235"/>
    </source>
</evidence>
<protein>
    <submittedName>
        <fullName evidence="2">Uncharacterized protein</fullName>
    </submittedName>
</protein>
<feature type="region of interest" description="Disordered" evidence="1">
    <location>
        <begin position="368"/>
        <end position="441"/>
    </location>
</feature>
<feature type="compositionally biased region" description="Polar residues" evidence="1">
    <location>
        <begin position="115"/>
        <end position="133"/>
    </location>
</feature>
<feature type="compositionally biased region" description="Low complexity" evidence="1">
    <location>
        <begin position="182"/>
        <end position="202"/>
    </location>
</feature>
<feature type="compositionally biased region" description="Basic and acidic residues" evidence="1">
    <location>
        <begin position="93"/>
        <end position="111"/>
    </location>
</feature>
<dbReference type="Proteomes" id="UP000182235">
    <property type="component" value="Unassembled WGS sequence"/>
</dbReference>
<feature type="region of interest" description="Disordered" evidence="1">
    <location>
        <begin position="344"/>
        <end position="363"/>
    </location>
</feature>
<dbReference type="VEuPathDB" id="FungiDB:AJ78_04807"/>
<organism evidence="2 3">
    <name type="scientific">Emergomyces pasteurianus Ep9510</name>
    <dbReference type="NCBI Taxonomy" id="1447872"/>
    <lineage>
        <taxon>Eukaryota</taxon>
        <taxon>Fungi</taxon>
        <taxon>Dikarya</taxon>
        <taxon>Ascomycota</taxon>
        <taxon>Pezizomycotina</taxon>
        <taxon>Eurotiomycetes</taxon>
        <taxon>Eurotiomycetidae</taxon>
        <taxon>Onygenales</taxon>
        <taxon>Ajellomycetaceae</taxon>
        <taxon>Emergomyces</taxon>
    </lineage>
</organism>
<name>A0A1J9Q3X4_9EURO</name>
<feature type="compositionally biased region" description="Basic and acidic residues" evidence="1">
    <location>
        <begin position="31"/>
        <end position="41"/>
    </location>
</feature>
<proteinExistence type="predicted"/>
<dbReference type="OrthoDB" id="2351940at2759"/>
<dbReference type="EMBL" id="LGRN01000190">
    <property type="protein sequence ID" value="OJD14891.1"/>
    <property type="molecule type" value="Genomic_DNA"/>
</dbReference>
<keyword evidence="3" id="KW-1185">Reference proteome</keyword>
<evidence type="ECO:0000313" key="2">
    <source>
        <dbReference type="EMBL" id="OJD14891.1"/>
    </source>
</evidence>
<feature type="region of interest" description="Disordered" evidence="1">
    <location>
        <begin position="21"/>
        <end position="41"/>
    </location>
</feature>
<dbReference type="AlphaFoldDB" id="A0A1J9Q3X4"/>
<reference evidence="2 3" key="1">
    <citation type="submission" date="2015-07" db="EMBL/GenBank/DDBJ databases">
        <title>Emmonsia species relationships and genome sequence.</title>
        <authorList>
            <consortium name="The Broad Institute Genomics Platform"/>
            <person name="Cuomo C.A."/>
            <person name="Munoz J.F."/>
            <person name="Imamovic A."/>
            <person name="Priest M.E."/>
            <person name="Young S."/>
            <person name="Clay O.K."/>
            <person name="McEwen J.G."/>
        </authorList>
    </citation>
    <scope>NUCLEOTIDE SEQUENCE [LARGE SCALE GENOMIC DNA]</scope>
    <source>
        <strain evidence="2 3">UAMH 9510</strain>
    </source>
</reference>
<sequence>MESTSERIRFLERASSRLESGNFDFPAASDRNTRSETPADRRQYRMRLNSRLQHLQGLLDARMSRWRDTARENTFNVFQQELQALEDVIDRRSEIDTRDGGERISFERGARPDNSLPTATQSRTEQDQRSPITGQRRPRIDTADRLNLNMDGMDTESQRNGFYGELGNLRRVTARISGPGPSLSSFDDALSSSSDGLSTLAARDTRAQARGNRWRPKRRKLDSDDKREGIRGFSYGHYGQVVPGALDMEIVSCDGGTYEADGENSYPENVLLNDSSVYCTKSDRCNLILRHQGETPFCLKKIVIKAPKSGFDAPIQEGMIFVSMTSDELLARTAQYQIVYSPSGLRPRRRRHPRGHFSQRYLASTRSPLQSLERAARARPVSWSDSENELTPPPPSFDTRPPVYRSSSFDFRITTHFDDKSDDENNDEDPEETSSSTDIDRMRMEQMESEIHCSDFDTDSDETSDWTGGSLIREQRQIRRRMRQAINAVDATATVTGRGRRRLVPSLIEPSSSLRNRDAVADEGEPTASDPEVMKPHARFFIEKEKSMVSIKFDPPVSGRFILIKLWSPFSGGNIDIQSVVAHGFAGPRFFPSIEFR</sequence>
<comment type="caution">
    <text evidence="2">The sequence shown here is derived from an EMBL/GenBank/DDBJ whole genome shotgun (WGS) entry which is preliminary data.</text>
</comment>
<feature type="region of interest" description="Disordered" evidence="1">
    <location>
        <begin position="93"/>
        <end position="142"/>
    </location>
</feature>
<accession>A0A1J9Q3X4</accession>
<evidence type="ECO:0000256" key="1">
    <source>
        <dbReference type="SAM" id="MobiDB-lite"/>
    </source>
</evidence>
<feature type="region of interest" description="Disordered" evidence="1">
    <location>
        <begin position="513"/>
        <end position="532"/>
    </location>
</feature>
<feature type="region of interest" description="Disordered" evidence="1">
    <location>
        <begin position="180"/>
        <end position="225"/>
    </location>
</feature>